<organism evidence="8 9">
    <name type="scientific">Dinothrombium tinctorium</name>
    <dbReference type="NCBI Taxonomy" id="1965070"/>
    <lineage>
        <taxon>Eukaryota</taxon>
        <taxon>Metazoa</taxon>
        <taxon>Ecdysozoa</taxon>
        <taxon>Arthropoda</taxon>
        <taxon>Chelicerata</taxon>
        <taxon>Arachnida</taxon>
        <taxon>Acari</taxon>
        <taxon>Acariformes</taxon>
        <taxon>Trombidiformes</taxon>
        <taxon>Prostigmata</taxon>
        <taxon>Anystina</taxon>
        <taxon>Parasitengona</taxon>
        <taxon>Trombidioidea</taxon>
        <taxon>Trombidiidae</taxon>
        <taxon>Dinothrombium</taxon>
    </lineage>
</organism>
<evidence type="ECO:0000256" key="7">
    <source>
        <dbReference type="SAM" id="SignalP"/>
    </source>
</evidence>
<dbReference type="GO" id="GO:0005765">
    <property type="term" value="C:lysosomal membrane"/>
    <property type="evidence" value="ECO:0007669"/>
    <property type="project" value="InterPro"/>
</dbReference>
<dbReference type="Proteomes" id="UP000285301">
    <property type="component" value="Unassembled WGS sequence"/>
</dbReference>
<feature type="transmembrane region" description="Helical" evidence="6">
    <location>
        <begin position="104"/>
        <end position="126"/>
    </location>
</feature>
<protein>
    <submittedName>
        <fullName evidence="8">Transmembrane protein 9-like protein</fullName>
    </submittedName>
</protein>
<dbReference type="STRING" id="1965070.A0A3S3NKA3"/>
<accession>A0A3S3NKA3</accession>
<evidence type="ECO:0000256" key="4">
    <source>
        <dbReference type="ARBA" id="ARBA00022989"/>
    </source>
</evidence>
<keyword evidence="4 6" id="KW-1133">Transmembrane helix</keyword>
<name>A0A3S3NKA3_9ACAR</name>
<dbReference type="PANTHER" id="PTHR13064:SF6">
    <property type="entry name" value="TRANSMEMBRANE PROTEIN 9"/>
    <property type="match status" value="1"/>
</dbReference>
<evidence type="ECO:0000256" key="3">
    <source>
        <dbReference type="ARBA" id="ARBA00022692"/>
    </source>
</evidence>
<reference evidence="8 9" key="1">
    <citation type="journal article" date="2018" name="Gigascience">
        <title>Genomes of trombidid mites reveal novel predicted allergens and laterally-transferred genes associated with secondary metabolism.</title>
        <authorList>
            <person name="Dong X."/>
            <person name="Chaisiri K."/>
            <person name="Xia D."/>
            <person name="Armstrong S.D."/>
            <person name="Fang Y."/>
            <person name="Donnelly M.J."/>
            <person name="Kadowaki T."/>
            <person name="McGarry J.W."/>
            <person name="Darby A.C."/>
            <person name="Makepeace B.L."/>
        </authorList>
    </citation>
    <scope>NUCLEOTIDE SEQUENCE [LARGE SCALE GENOMIC DNA]</scope>
    <source>
        <strain evidence="8">UoL-WK</strain>
    </source>
</reference>
<dbReference type="OrthoDB" id="10059035at2759"/>
<keyword evidence="3 6" id="KW-0812">Transmembrane</keyword>
<keyword evidence="7" id="KW-0732">Signal</keyword>
<comment type="similarity">
    <text evidence="2">Belongs to the TMEM9 family.</text>
</comment>
<feature type="chain" id="PRO_5018545632" evidence="7">
    <location>
        <begin position="28"/>
        <end position="209"/>
    </location>
</feature>
<keyword evidence="5 6" id="KW-0472">Membrane</keyword>
<dbReference type="PANTHER" id="PTHR13064">
    <property type="entry name" value="TRANSMEMBRANE PROTEIN 9 FAMILY MEMBER"/>
    <property type="match status" value="1"/>
</dbReference>
<gene>
    <name evidence="8" type="ORF">B4U79_01124</name>
</gene>
<keyword evidence="9" id="KW-1185">Reference proteome</keyword>
<dbReference type="Pfam" id="PF05434">
    <property type="entry name" value="Tmemb_9"/>
    <property type="match status" value="1"/>
</dbReference>
<dbReference type="EMBL" id="NCKU01005602">
    <property type="protein sequence ID" value="RWS04369.1"/>
    <property type="molecule type" value="Genomic_DNA"/>
</dbReference>
<evidence type="ECO:0000256" key="5">
    <source>
        <dbReference type="ARBA" id="ARBA00023136"/>
    </source>
</evidence>
<sequence>MNETLKRSTRIFLFIFALLLCLQTADAQYEDARCKCICPSPSVVSNTSEEYQRKLYIDNVSPQDCNCDGIVLPQMTQEIKDKAKEFCPRCECKYESRRTNTIKWVVIFIVGIIAFLVVYMCFLMLLEPFLHKGHRSAYQEQINEELSLEEQTASGSINSSRKRILSAAEIIVATPQNNVLNRVNQQQNKWKKQVQEQRKNIYDRHTMLN</sequence>
<comment type="caution">
    <text evidence="8">The sequence shown here is derived from an EMBL/GenBank/DDBJ whole genome shotgun (WGS) entry which is preliminary data.</text>
</comment>
<evidence type="ECO:0000313" key="9">
    <source>
        <dbReference type="Proteomes" id="UP000285301"/>
    </source>
</evidence>
<comment type="subcellular location">
    <subcellularLocation>
        <location evidence="1">Membrane</location>
    </subcellularLocation>
</comment>
<feature type="signal peptide" evidence="7">
    <location>
        <begin position="1"/>
        <end position="27"/>
    </location>
</feature>
<evidence type="ECO:0000256" key="6">
    <source>
        <dbReference type="SAM" id="Phobius"/>
    </source>
</evidence>
<proteinExistence type="inferred from homology"/>
<evidence type="ECO:0000256" key="1">
    <source>
        <dbReference type="ARBA" id="ARBA00004370"/>
    </source>
</evidence>
<evidence type="ECO:0000313" key="8">
    <source>
        <dbReference type="EMBL" id="RWS04369.1"/>
    </source>
</evidence>
<evidence type="ECO:0000256" key="2">
    <source>
        <dbReference type="ARBA" id="ARBA00007264"/>
    </source>
</evidence>
<dbReference type="AlphaFoldDB" id="A0A3S3NKA3"/>
<dbReference type="InterPro" id="IPR008853">
    <property type="entry name" value="TMEM9/TMEM9B"/>
</dbReference>